<dbReference type="SUPFAM" id="SSF52540">
    <property type="entry name" value="P-loop containing nucleoside triphosphate hydrolases"/>
    <property type="match status" value="1"/>
</dbReference>
<feature type="compositionally biased region" description="Basic residues" evidence="2">
    <location>
        <begin position="882"/>
        <end position="893"/>
    </location>
</feature>
<dbReference type="Pfam" id="PF10544">
    <property type="entry name" value="T5orf172"/>
    <property type="match status" value="1"/>
</dbReference>
<evidence type="ECO:0000259" key="3">
    <source>
        <dbReference type="SMART" id="SM00974"/>
    </source>
</evidence>
<gene>
    <name evidence="4" type="ORF">KV112_04705</name>
</gene>
<dbReference type="InterPro" id="IPR027417">
    <property type="entry name" value="P-loop_NTPase"/>
</dbReference>
<dbReference type="EMBL" id="JAYJJT010000004">
    <property type="protein sequence ID" value="MEB3049048.1"/>
    <property type="molecule type" value="Genomic_DNA"/>
</dbReference>
<dbReference type="RefSeq" id="WP_224865144.1">
    <property type="nucleotide sequence ID" value="NZ_JAYJJT010000004.1"/>
</dbReference>
<dbReference type="Proteomes" id="UP001299046">
    <property type="component" value="Unassembled WGS sequence"/>
</dbReference>
<feature type="domain" description="Bacteriophage T5 Orf172 DNA-binding" evidence="3">
    <location>
        <begin position="49"/>
        <end position="134"/>
    </location>
</feature>
<comment type="caution">
    <text evidence="4">The sequence shown here is derived from an EMBL/GenBank/DDBJ whole genome shotgun (WGS) entry which is preliminary data.</text>
</comment>
<dbReference type="SMART" id="SM00974">
    <property type="entry name" value="T5orf172"/>
    <property type="match status" value="1"/>
</dbReference>
<dbReference type="Gene3D" id="3.40.50.300">
    <property type="entry name" value="P-loop containing nucleotide triphosphate hydrolases"/>
    <property type="match status" value="1"/>
</dbReference>
<keyword evidence="1" id="KW-0175">Coiled coil</keyword>
<protein>
    <submittedName>
        <fullName evidence="4">GIY-YIG nuclease family protein</fullName>
    </submittedName>
</protein>
<reference evidence="4 5" key="1">
    <citation type="submission" date="2023-12" db="EMBL/GenBank/DDBJ databases">
        <title>Description of new species of Mycobacterium terrae complex isolated from sewage at the Sao Paulo Zoological Park Foundation in Brazil.</title>
        <authorList>
            <person name="Romagnoli C.L."/>
            <person name="Conceicao E.C."/>
            <person name="Machado E."/>
            <person name="Barreto L.B.P.F."/>
            <person name="Sharma A."/>
            <person name="Silva N.M."/>
            <person name="Marques L.E."/>
            <person name="Juliana M.A."/>
            <person name="Lourenco M.C.S."/>
            <person name="Digiampietri L.A."/>
            <person name="Suffys P.N."/>
            <person name="Viana-Niero C."/>
        </authorList>
    </citation>
    <scope>NUCLEOTIDE SEQUENCE [LARGE SCALE GENOMIC DNA]</scope>
    <source>
        <strain evidence="4 5">MYC123</strain>
    </source>
</reference>
<feature type="region of interest" description="Disordered" evidence="2">
    <location>
        <begin position="864"/>
        <end position="893"/>
    </location>
</feature>
<name>A0ABU5YG86_9MYCO</name>
<feature type="coiled-coil region" evidence="1">
    <location>
        <begin position="720"/>
        <end position="760"/>
    </location>
</feature>
<keyword evidence="5" id="KW-1185">Reference proteome</keyword>
<evidence type="ECO:0000256" key="1">
    <source>
        <dbReference type="SAM" id="Coils"/>
    </source>
</evidence>
<proteinExistence type="predicted"/>
<sequence length="893" mass="100323">MTALDEEASLLPEDVETVGSTGVPRRIYAYTLPGKDVQPWERTVGGTHVSGTGLIKVGDTTKADVLQRIKQQLGTAFPHLEGVTLLLDVEAQRNDGSAFRDHDVHRALVAKGVRKDAEWFEATVEEVQAAIVAVRNGQSYDGTRTADFGMRPEQEEAVAQTAGYYRSHADDGHAPRFLWNAKMRFGKTFTTYQLAREMGWKRVLVLTYKPVVQTAWKEDLLTHVDFEGWRFVDRESSPEDRDAAADAPETVVWFASFQDMRGRTVDGNIKQHNEVIHLIDWDVIVLDEYHFGAWRDSARELYDPTDAEIAEAEEPDDSVTEDDLGLSSRHYLYLSGTPFRAITNGEFTEDQIFNWTYVDEQREKERWDIATEPNPYIDLPGMQIFSYDIGGDAEKWAVDGEFDGFSLNEYFRAKKVVPRSASTAPGAYLFEDPDRVFEFLEMLRGTLPEQMKLQIVGGQKPPFPYQAPVFARAITHSVWYLNDVASCFAMRDALQKHPYFSTFEIVVAAGRGVGMGAAAKPPVTDAIDRAAKAGTGSITLTCGKLMTGVTVREWGAILMLRSLKSPESYFQAAFRVQSPWSKRLPDGTVEVLKDPVYVFEFDPNRALTLVGEYGMRLGALGDATPQEAIGQLLNYLPIFAFAGGMMTELDAADVLNWATTGIGATALAQRWNSPLLVNINEQTLTKLLDHPELLEALGRIEDFRNLAQTAEQIVTSSKLLKKAKRENDHGKLNQEQKKEQSEIAKRRKEIREKLQKLLAKIPVFMYVTQIREQALRDIILGVDGPLFERVTGLSVEDFKLLNQIGVFNPIHMDAAIYQFKAFEDSSLKYADNPDVPREERPIGLWDRVLQPGEDIDEVLAEVEAEQKAEPASGQPPTNPTGKTKKTRRRKKKK</sequence>
<organism evidence="4 5">
    <name type="scientific">[Mycobacterium] zoologicum</name>
    <dbReference type="NCBI Taxonomy" id="2872311"/>
    <lineage>
        <taxon>Bacteria</taxon>
        <taxon>Bacillati</taxon>
        <taxon>Actinomycetota</taxon>
        <taxon>Actinomycetes</taxon>
        <taxon>Mycobacteriales</taxon>
        <taxon>Mycobacteriaceae</taxon>
        <taxon>Mycolicibacter</taxon>
    </lineage>
</organism>
<evidence type="ECO:0000313" key="4">
    <source>
        <dbReference type="EMBL" id="MEB3049048.1"/>
    </source>
</evidence>
<evidence type="ECO:0000256" key="2">
    <source>
        <dbReference type="SAM" id="MobiDB-lite"/>
    </source>
</evidence>
<accession>A0ABU5YG86</accession>
<dbReference type="InterPro" id="IPR018306">
    <property type="entry name" value="Phage_T5_Orf172_DNA-bd"/>
</dbReference>
<evidence type="ECO:0000313" key="5">
    <source>
        <dbReference type="Proteomes" id="UP001299046"/>
    </source>
</evidence>